<accession>A0A0K6HTZ8</accession>
<keyword evidence="1" id="KW-0812">Transmembrane</keyword>
<evidence type="ECO:0008006" key="4">
    <source>
        <dbReference type="Google" id="ProtNLM"/>
    </source>
</evidence>
<proteinExistence type="predicted"/>
<gene>
    <name evidence="2" type="ORF">Ga0061067_103103</name>
</gene>
<evidence type="ECO:0000256" key="1">
    <source>
        <dbReference type="SAM" id="Phobius"/>
    </source>
</evidence>
<organism evidence="2 3">
    <name type="scientific">Pannonibacter indicus</name>
    <dbReference type="NCBI Taxonomy" id="466044"/>
    <lineage>
        <taxon>Bacteria</taxon>
        <taxon>Pseudomonadati</taxon>
        <taxon>Pseudomonadota</taxon>
        <taxon>Alphaproteobacteria</taxon>
        <taxon>Hyphomicrobiales</taxon>
        <taxon>Stappiaceae</taxon>
        <taxon>Pannonibacter</taxon>
    </lineage>
</organism>
<feature type="transmembrane region" description="Helical" evidence="1">
    <location>
        <begin position="162"/>
        <end position="185"/>
    </location>
</feature>
<name>A0A0K6HTZ8_9HYPH</name>
<feature type="transmembrane region" description="Helical" evidence="1">
    <location>
        <begin position="84"/>
        <end position="102"/>
    </location>
</feature>
<feature type="transmembrane region" description="Helical" evidence="1">
    <location>
        <begin position="32"/>
        <end position="54"/>
    </location>
</feature>
<keyword evidence="1" id="KW-0472">Membrane</keyword>
<dbReference type="EMBL" id="CYHE01000003">
    <property type="protein sequence ID" value="CUA94238.1"/>
    <property type="molecule type" value="Genomic_DNA"/>
</dbReference>
<evidence type="ECO:0000313" key="3">
    <source>
        <dbReference type="Proteomes" id="UP000183900"/>
    </source>
</evidence>
<keyword evidence="1" id="KW-1133">Transmembrane helix</keyword>
<feature type="transmembrane region" description="Helical" evidence="1">
    <location>
        <begin position="122"/>
        <end position="142"/>
    </location>
</feature>
<dbReference type="OrthoDB" id="7849390at2"/>
<dbReference type="Proteomes" id="UP000183900">
    <property type="component" value="Unassembled WGS sequence"/>
</dbReference>
<reference evidence="3" key="1">
    <citation type="submission" date="2015-08" db="EMBL/GenBank/DDBJ databases">
        <authorList>
            <person name="Varghese N."/>
        </authorList>
    </citation>
    <scope>NUCLEOTIDE SEQUENCE [LARGE SCALE GENOMIC DNA]</scope>
    <source>
        <strain evidence="3">DSM 23407</strain>
    </source>
</reference>
<protein>
    <recommendedName>
        <fullName evidence="4">DUF2975 domain-containing protein</fullName>
    </recommendedName>
</protein>
<dbReference type="AlphaFoldDB" id="A0A0K6HTZ8"/>
<sequence length="200" mass="21947">MASGIFHSLFRTSDDQAHRLHRIQSFSGGMKWLLTGLASITALFGLLVCVVLPAPGLLGYGPEETIDIGGVSRVILEISLPQRIGITLLLVILIEAVLMLLWKLRQLFARLAELAFFSSRTLSFIVQSGRWLLVLGAMDFVFDPVSSVLMTFDLPEGGKQISLSLEAGQILFLVLGALVLLLGWVMREAALAHEENQQFV</sequence>
<dbReference type="RefSeq" id="WP_055454946.1">
    <property type="nucleotide sequence ID" value="NZ_CYHE01000003.1"/>
</dbReference>
<evidence type="ECO:0000313" key="2">
    <source>
        <dbReference type="EMBL" id="CUA94238.1"/>
    </source>
</evidence>
<keyword evidence="3" id="KW-1185">Reference proteome</keyword>